<evidence type="ECO:0000313" key="1">
    <source>
        <dbReference type="EMBL" id="BAZ02968.1"/>
    </source>
</evidence>
<reference evidence="1 2" key="1">
    <citation type="submission" date="2017-06" db="EMBL/GenBank/DDBJ databases">
        <title>Genome sequencing of cyanobaciteial culture collection at National Institute for Environmental Studies (NIES).</title>
        <authorList>
            <person name="Hirose Y."/>
            <person name="Shimura Y."/>
            <person name="Fujisawa T."/>
            <person name="Nakamura Y."/>
            <person name="Kawachi M."/>
        </authorList>
    </citation>
    <scope>NUCLEOTIDE SEQUENCE [LARGE SCALE GENOMIC DNA]</scope>
    <source>
        <strain evidence="1 2">NIES-37</strain>
        <plasmid evidence="2">Plasmid1 dna</plasmid>
    </source>
</reference>
<accession>A0A1Z4NB58</accession>
<dbReference type="EMBL" id="AP018249">
    <property type="protein sequence ID" value="BAZ02968.1"/>
    <property type="molecule type" value="Genomic_DNA"/>
</dbReference>
<dbReference type="RefSeq" id="WP_096584697.1">
    <property type="nucleotide sequence ID" value="NZ_CAWNJS010000002.1"/>
</dbReference>
<organism evidence="1 2">
    <name type="scientific">Tolypothrix tenuis PCC 7101</name>
    <dbReference type="NCBI Taxonomy" id="231146"/>
    <lineage>
        <taxon>Bacteria</taxon>
        <taxon>Bacillati</taxon>
        <taxon>Cyanobacteriota</taxon>
        <taxon>Cyanophyceae</taxon>
        <taxon>Nostocales</taxon>
        <taxon>Tolypothrichaceae</taxon>
        <taxon>Tolypothrix</taxon>
    </lineage>
</organism>
<geneLocation type="plasmid" evidence="2">
    <name>Plasmid1 dna</name>
</geneLocation>
<proteinExistence type="predicted"/>
<dbReference type="Proteomes" id="UP000218785">
    <property type="component" value="Plasmid plasmid1"/>
</dbReference>
<sequence>MAAIHFIDGEKGGVGKSLFARVMVQYCIDNKISYELVEADQSNPDVGAFYPNNHKKAVFSESERKAYDADEIFNSALITSVIVNLPAQVYPAVTDWIERNQILEITGKNQVKIYKWFVCSGGYDSVQLFIQSLERFENKIKHIFVRNFGLCDDWRHIDGRKNLQELIKTYKVAVINFPKFSYRERDILDANQINFSAARNYGELGVLGKQRLHNFLKKAFEEIEEAKIWNLTAASITSPSEKVGNSNTNRKVATKK</sequence>
<keyword evidence="2" id="KW-1185">Reference proteome</keyword>
<protein>
    <submittedName>
        <fullName evidence="1">Mobilization protein MobD-like protein</fullName>
    </submittedName>
</protein>
<gene>
    <name evidence="1" type="ORF">NIES37_69810</name>
</gene>
<dbReference type="AlphaFoldDB" id="A0A1Z4NB58"/>
<keyword evidence="1" id="KW-0614">Plasmid</keyword>
<dbReference type="KEGG" id="ttq:NIES37_69810"/>
<evidence type="ECO:0000313" key="2">
    <source>
        <dbReference type="Proteomes" id="UP000218785"/>
    </source>
</evidence>
<name>A0A1Z4NB58_9CYAN</name>